<feature type="transmembrane region" description="Helical" evidence="1">
    <location>
        <begin position="398"/>
        <end position="420"/>
    </location>
</feature>
<feature type="transmembrane region" description="Helical" evidence="1">
    <location>
        <begin position="143"/>
        <end position="167"/>
    </location>
</feature>
<keyword evidence="1" id="KW-0472">Membrane</keyword>
<keyword evidence="1" id="KW-0812">Transmembrane</keyword>
<evidence type="ECO:0000313" key="2">
    <source>
        <dbReference type="EMBL" id="CAD8863423.1"/>
    </source>
</evidence>
<dbReference type="EMBL" id="HBFQ01053026">
    <property type="protein sequence ID" value="CAD8863423.1"/>
    <property type="molecule type" value="Transcribed_RNA"/>
</dbReference>
<name>A0A7S1AS03_NOCSC</name>
<feature type="transmembrane region" description="Helical" evidence="1">
    <location>
        <begin position="440"/>
        <end position="460"/>
    </location>
</feature>
<evidence type="ECO:0000256" key="1">
    <source>
        <dbReference type="SAM" id="Phobius"/>
    </source>
</evidence>
<gene>
    <name evidence="2" type="ORF">NSCI0253_LOCUS37778</name>
</gene>
<feature type="transmembrane region" description="Helical" evidence="1">
    <location>
        <begin position="311"/>
        <end position="329"/>
    </location>
</feature>
<feature type="transmembrane region" description="Helical" evidence="1">
    <location>
        <begin position="234"/>
        <end position="256"/>
    </location>
</feature>
<feature type="transmembrane region" description="Helical" evidence="1">
    <location>
        <begin position="198"/>
        <end position="222"/>
    </location>
</feature>
<feature type="transmembrane region" description="Helical" evidence="1">
    <location>
        <begin position="268"/>
        <end position="291"/>
    </location>
</feature>
<protein>
    <submittedName>
        <fullName evidence="2">Uncharacterized protein</fullName>
    </submittedName>
</protein>
<sequence length="493" mass="55314">MAEETLQPLQVMLTTPDSTPDAMPVRESIRESIRAGQLPDLTDRLVDNGLYEEYMEYRRRYLNWRRGGAKGAEGEVVNIVPSVEQPATPLFEFWYPTMGIFKWRYTRAYWESVTFTIGAVLFTHAAAVGTFGSTLGKMWPSGAVYVLQTWSNLIGGWFFVVGTYAGYQQLINLTESEEETVCYFWPTSWRKVLNLTEVSSAVGVISYFVGASSFQVGGTLLLWQDSFSEVCHKIVIDVPMMIGCVGFVTGGVCEILHNRVFRDDGPRFLSFVGIGPVLNFFGGFTFVLGALPGVTVYSWWISLPIWGDVNYLTGSFLYLVTSVIKVMLWRSHNLGLLLFKQLNTAIMNGGRVNYRVGTGERHGHIGVSLMMPTSLQSPSPLPETDLSNHTAGFSLRGIVFIGVYMWFFCITIINLFWKWVQYLHSETSFSTYLSDSFTELFIVLGMGLVLVIHSAVTAVPKQQPFRFVMVCCRAISVIGAAAATARWWSFARF</sequence>
<reference evidence="2" key="1">
    <citation type="submission" date="2021-01" db="EMBL/GenBank/DDBJ databases">
        <authorList>
            <person name="Corre E."/>
            <person name="Pelletier E."/>
            <person name="Niang G."/>
            <person name="Scheremetjew M."/>
            <person name="Finn R."/>
            <person name="Kale V."/>
            <person name="Holt S."/>
            <person name="Cochrane G."/>
            <person name="Meng A."/>
            <person name="Brown T."/>
            <person name="Cohen L."/>
        </authorList>
    </citation>
    <scope>NUCLEOTIDE SEQUENCE</scope>
</reference>
<feature type="transmembrane region" description="Helical" evidence="1">
    <location>
        <begin position="467"/>
        <end position="488"/>
    </location>
</feature>
<keyword evidence="1" id="KW-1133">Transmembrane helix</keyword>
<feature type="transmembrane region" description="Helical" evidence="1">
    <location>
        <begin position="108"/>
        <end position="131"/>
    </location>
</feature>
<organism evidence="2">
    <name type="scientific">Noctiluca scintillans</name>
    <name type="common">Sea sparkle</name>
    <name type="synonym">Red tide dinoflagellate</name>
    <dbReference type="NCBI Taxonomy" id="2966"/>
    <lineage>
        <taxon>Eukaryota</taxon>
        <taxon>Sar</taxon>
        <taxon>Alveolata</taxon>
        <taxon>Dinophyceae</taxon>
        <taxon>Noctilucales</taxon>
        <taxon>Noctilucaceae</taxon>
        <taxon>Noctiluca</taxon>
    </lineage>
</organism>
<dbReference type="AlphaFoldDB" id="A0A7S1AS03"/>
<accession>A0A7S1AS03</accession>
<proteinExistence type="predicted"/>